<sequence length="99" mass="11355">MEICSKDSFFLAYERSVSTGRMTEGAMTWILAGIITQEGTRRQRLAVVLFTPRVVDRLGSRRFFTRTWSPMEMSSGEMWLGVCTGHFFVLAMLSIYTDQ</sequence>
<accession>A0A453I2D3</accession>
<proteinExistence type="predicted"/>
<dbReference type="AlphaFoldDB" id="A0A453I2D3"/>
<dbReference type="Gramene" id="AET4Gv20416400.5">
    <property type="protein sequence ID" value="AET4Gv20416400.5"/>
    <property type="gene ID" value="AET4Gv20416400"/>
</dbReference>
<dbReference type="Proteomes" id="UP000015105">
    <property type="component" value="Chromosome 4D"/>
</dbReference>
<reference evidence="1" key="4">
    <citation type="submission" date="2019-03" db="UniProtKB">
        <authorList>
            <consortium name="EnsemblPlants"/>
        </authorList>
    </citation>
    <scope>IDENTIFICATION</scope>
</reference>
<reference evidence="1" key="5">
    <citation type="journal article" date="2021" name="G3 (Bethesda)">
        <title>Aegilops tauschii genome assembly Aet v5.0 features greater sequence contiguity and improved annotation.</title>
        <authorList>
            <person name="Wang L."/>
            <person name="Zhu T."/>
            <person name="Rodriguez J.C."/>
            <person name="Deal K.R."/>
            <person name="Dubcovsky J."/>
            <person name="McGuire P.E."/>
            <person name="Lux T."/>
            <person name="Spannagl M."/>
            <person name="Mayer K.F.X."/>
            <person name="Baldrich P."/>
            <person name="Meyers B.C."/>
            <person name="Huo N."/>
            <person name="Gu Y.Q."/>
            <person name="Zhou H."/>
            <person name="Devos K.M."/>
            <person name="Bennetzen J.L."/>
            <person name="Unver T."/>
            <person name="Budak H."/>
            <person name="Gulick P.J."/>
            <person name="Galiba G."/>
            <person name="Kalapos B."/>
            <person name="Nelson D.R."/>
            <person name="Li P."/>
            <person name="You F.M."/>
            <person name="Luo M.C."/>
            <person name="Dvorak J."/>
        </authorList>
    </citation>
    <scope>NUCLEOTIDE SEQUENCE [LARGE SCALE GENOMIC DNA]</scope>
    <source>
        <strain evidence="1">cv. AL8/78</strain>
    </source>
</reference>
<evidence type="ECO:0000313" key="1">
    <source>
        <dbReference type="EnsemblPlants" id="AET4Gv20416400.5"/>
    </source>
</evidence>
<evidence type="ECO:0000313" key="2">
    <source>
        <dbReference type="Proteomes" id="UP000015105"/>
    </source>
</evidence>
<name>A0A453I2D3_AEGTS</name>
<dbReference type="EnsemblPlants" id="AET4Gv20416400.5">
    <property type="protein sequence ID" value="AET4Gv20416400.5"/>
    <property type="gene ID" value="AET4Gv20416400"/>
</dbReference>
<reference evidence="2" key="1">
    <citation type="journal article" date="2014" name="Science">
        <title>Ancient hybridizations among the ancestral genomes of bread wheat.</title>
        <authorList>
            <consortium name="International Wheat Genome Sequencing Consortium,"/>
            <person name="Marcussen T."/>
            <person name="Sandve S.R."/>
            <person name="Heier L."/>
            <person name="Spannagl M."/>
            <person name="Pfeifer M."/>
            <person name="Jakobsen K.S."/>
            <person name="Wulff B.B."/>
            <person name="Steuernagel B."/>
            <person name="Mayer K.F."/>
            <person name="Olsen O.A."/>
        </authorList>
    </citation>
    <scope>NUCLEOTIDE SEQUENCE [LARGE SCALE GENOMIC DNA]</scope>
    <source>
        <strain evidence="2">cv. AL8/78</strain>
    </source>
</reference>
<reference evidence="2" key="2">
    <citation type="journal article" date="2017" name="Nat. Plants">
        <title>The Aegilops tauschii genome reveals multiple impacts of transposons.</title>
        <authorList>
            <person name="Zhao G."/>
            <person name="Zou C."/>
            <person name="Li K."/>
            <person name="Wang K."/>
            <person name="Li T."/>
            <person name="Gao L."/>
            <person name="Zhang X."/>
            <person name="Wang H."/>
            <person name="Yang Z."/>
            <person name="Liu X."/>
            <person name="Jiang W."/>
            <person name="Mao L."/>
            <person name="Kong X."/>
            <person name="Jiao Y."/>
            <person name="Jia J."/>
        </authorList>
    </citation>
    <scope>NUCLEOTIDE SEQUENCE [LARGE SCALE GENOMIC DNA]</scope>
    <source>
        <strain evidence="2">cv. AL8/78</strain>
    </source>
</reference>
<organism evidence="1 2">
    <name type="scientific">Aegilops tauschii subsp. strangulata</name>
    <name type="common">Goatgrass</name>
    <dbReference type="NCBI Taxonomy" id="200361"/>
    <lineage>
        <taxon>Eukaryota</taxon>
        <taxon>Viridiplantae</taxon>
        <taxon>Streptophyta</taxon>
        <taxon>Embryophyta</taxon>
        <taxon>Tracheophyta</taxon>
        <taxon>Spermatophyta</taxon>
        <taxon>Magnoliopsida</taxon>
        <taxon>Liliopsida</taxon>
        <taxon>Poales</taxon>
        <taxon>Poaceae</taxon>
        <taxon>BOP clade</taxon>
        <taxon>Pooideae</taxon>
        <taxon>Triticodae</taxon>
        <taxon>Triticeae</taxon>
        <taxon>Triticinae</taxon>
        <taxon>Aegilops</taxon>
    </lineage>
</organism>
<protein>
    <submittedName>
        <fullName evidence="1">Uncharacterized protein</fullName>
    </submittedName>
</protein>
<keyword evidence="2" id="KW-1185">Reference proteome</keyword>
<reference evidence="1" key="3">
    <citation type="journal article" date="2017" name="Nature">
        <title>Genome sequence of the progenitor of the wheat D genome Aegilops tauschii.</title>
        <authorList>
            <person name="Luo M.C."/>
            <person name="Gu Y.Q."/>
            <person name="Puiu D."/>
            <person name="Wang H."/>
            <person name="Twardziok S.O."/>
            <person name="Deal K.R."/>
            <person name="Huo N."/>
            <person name="Zhu T."/>
            <person name="Wang L."/>
            <person name="Wang Y."/>
            <person name="McGuire P.E."/>
            <person name="Liu S."/>
            <person name="Long H."/>
            <person name="Ramasamy R.K."/>
            <person name="Rodriguez J.C."/>
            <person name="Van S.L."/>
            <person name="Yuan L."/>
            <person name="Wang Z."/>
            <person name="Xia Z."/>
            <person name="Xiao L."/>
            <person name="Anderson O.D."/>
            <person name="Ouyang S."/>
            <person name="Liang Y."/>
            <person name="Zimin A.V."/>
            <person name="Pertea G."/>
            <person name="Qi P."/>
            <person name="Bennetzen J.L."/>
            <person name="Dai X."/>
            <person name="Dawson M.W."/>
            <person name="Muller H.G."/>
            <person name="Kugler K."/>
            <person name="Rivarola-Duarte L."/>
            <person name="Spannagl M."/>
            <person name="Mayer K.F.X."/>
            <person name="Lu F.H."/>
            <person name="Bevan M.W."/>
            <person name="Leroy P."/>
            <person name="Li P."/>
            <person name="You F.M."/>
            <person name="Sun Q."/>
            <person name="Liu Z."/>
            <person name="Lyons E."/>
            <person name="Wicker T."/>
            <person name="Salzberg S.L."/>
            <person name="Devos K.M."/>
            <person name="Dvorak J."/>
        </authorList>
    </citation>
    <scope>NUCLEOTIDE SEQUENCE [LARGE SCALE GENOMIC DNA]</scope>
    <source>
        <strain evidence="1">cv. AL8/78</strain>
    </source>
</reference>